<evidence type="ECO:0000313" key="2">
    <source>
        <dbReference type="EMBL" id="KAF2204058.1"/>
    </source>
</evidence>
<accession>A0A9P4JWZ1</accession>
<evidence type="ECO:0000313" key="3">
    <source>
        <dbReference type="Proteomes" id="UP000799536"/>
    </source>
</evidence>
<protein>
    <submittedName>
        <fullName evidence="2">Uncharacterized protein</fullName>
    </submittedName>
</protein>
<feature type="region of interest" description="Disordered" evidence="1">
    <location>
        <begin position="289"/>
        <end position="351"/>
    </location>
</feature>
<organism evidence="2 3">
    <name type="scientific">Delitschia confertaspora ATCC 74209</name>
    <dbReference type="NCBI Taxonomy" id="1513339"/>
    <lineage>
        <taxon>Eukaryota</taxon>
        <taxon>Fungi</taxon>
        <taxon>Dikarya</taxon>
        <taxon>Ascomycota</taxon>
        <taxon>Pezizomycotina</taxon>
        <taxon>Dothideomycetes</taxon>
        <taxon>Pleosporomycetidae</taxon>
        <taxon>Pleosporales</taxon>
        <taxon>Delitschiaceae</taxon>
        <taxon>Delitschia</taxon>
    </lineage>
</organism>
<proteinExistence type="predicted"/>
<comment type="caution">
    <text evidence="2">The sequence shown here is derived from an EMBL/GenBank/DDBJ whole genome shotgun (WGS) entry which is preliminary data.</text>
</comment>
<feature type="compositionally biased region" description="Polar residues" evidence="1">
    <location>
        <begin position="22"/>
        <end position="32"/>
    </location>
</feature>
<keyword evidence="3" id="KW-1185">Reference proteome</keyword>
<reference evidence="2" key="1">
    <citation type="journal article" date="2020" name="Stud. Mycol.">
        <title>101 Dothideomycetes genomes: a test case for predicting lifestyles and emergence of pathogens.</title>
        <authorList>
            <person name="Haridas S."/>
            <person name="Albert R."/>
            <person name="Binder M."/>
            <person name="Bloem J."/>
            <person name="Labutti K."/>
            <person name="Salamov A."/>
            <person name="Andreopoulos B."/>
            <person name="Baker S."/>
            <person name="Barry K."/>
            <person name="Bills G."/>
            <person name="Bluhm B."/>
            <person name="Cannon C."/>
            <person name="Castanera R."/>
            <person name="Culley D."/>
            <person name="Daum C."/>
            <person name="Ezra D."/>
            <person name="Gonzalez J."/>
            <person name="Henrissat B."/>
            <person name="Kuo A."/>
            <person name="Liang C."/>
            <person name="Lipzen A."/>
            <person name="Lutzoni F."/>
            <person name="Magnuson J."/>
            <person name="Mondo S."/>
            <person name="Nolan M."/>
            <person name="Ohm R."/>
            <person name="Pangilinan J."/>
            <person name="Park H.-J."/>
            <person name="Ramirez L."/>
            <person name="Alfaro M."/>
            <person name="Sun H."/>
            <person name="Tritt A."/>
            <person name="Yoshinaga Y."/>
            <person name="Zwiers L.-H."/>
            <person name="Turgeon B."/>
            <person name="Goodwin S."/>
            <person name="Spatafora J."/>
            <person name="Crous P."/>
            <person name="Grigoriev I."/>
        </authorList>
    </citation>
    <scope>NUCLEOTIDE SEQUENCE</scope>
    <source>
        <strain evidence="2">ATCC 74209</strain>
    </source>
</reference>
<dbReference type="AlphaFoldDB" id="A0A9P4JWZ1"/>
<feature type="region of interest" description="Disordered" evidence="1">
    <location>
        <begin position="1"/>
        <end position="37"/>
    </location>
</feature>
<feature type="region of interest" description="Disordered" evidence="1">
    <location>
        <begin position="239"/>
        <end position="258"/>
    </location>
</feature>
<feature type="compositionally biased region" description="Basic residues" evidence="1">
    <location>
        <begin position="796"/>
        <end position="807"/>
    </location>
</feature>
<sequence>MSCAAHAKQSSSSSSQGEHVLHSSNASGSSVAQELDKGLGEPAVDRNISFGISLAQEFGNTQGGFEQNSNNPFCSLVNVDGCDNSSPKVSPTADVMSSIVQNCGISSVEHRECAQVSNIESAGSDKHGGAREGSVMSPANGGYDKMCADFDIASSEQGGPDKFSNTTNLKTVNHNGVLQSFSIKGNNDSFRQVHNLASPMNDNHGGARRDSAMSVSSDNLAAAGLENHAMGSTGFSQHKLQNPASPFSGENGSGSEQFSNSMLFNVSVQQISATTPAYSSHSLSNETYDMSSGYSTVQQANDMSPTRENSHSAYRPNNTIDTNSSIPKTNAMSPASGSRRISTKSDNTIPGVSTIQKLTGMRPGPNYNSPYAPINGNATNLNTSHTVTISPGLGSNHSSYQTDNTIATSMITHYTADRSVANDHHGSPFQDSNPLAMNSNAQQIMTSVFADNNPFELSQYNNFMTVDGNAQQTMTTAFAAGNPFHSNQFNAELTTDGNGQQAMTINGNCHQGMDANGNALKAMDASGSLKHSTGINGQPQKPLSGVPNKHLHTIAANKPVRPTVAVMWDQHLLQELGEDELKDRAAAGQDEGLYQPLNEPQLHRLCNYQASEGWHALRVNQYIAQQTARMQIGQQQLLAAIQAHLAQGNIDGAQTLLGSLRTRMEQGDQDQSQQQPSKNIGVEHKVCIDEEGQLTDPNNNGGMDTSTQQLGQQLIALQAHQSLRPQHIGIPQGLQDEAIQHAVLASMQSQNQPQYPMAPQQQISGAIRPQLKSQNKASRKRMVPKKPAAPKEPPAHKKPRAPRKTAVQKKAEAQQQRQQQSPAQELQDQHTCAPQQQEINIAQAQIQTQQLQNFQQQSPFASTQKQHGSSFDQPIDLIQDKGRGAYASPYTLVHHQFPFQVAQGIQPMVRPSNDPTMPPRGSGIPVDADTFAGARGLRNAALGLCMGLGQVNMWQQADFQPPGYAPAVYADFREHAKRLAEGELEGRRRKRVAGGATFGAFGQ</sequence>
<gene>
    <name evidence="2" type="ORF">GQ43DRAFT_496491</name>
</gene>
<dbReference type="Proteomes" id="UP000799536">
    <property type="component" value="Unassembled WGS sequence"/>
</dbReference>
<dbReference type="EMBL" id="ML993886">
    <property type="protein sequence ID" value="KAF2204058.1"/>
    <property type="molecule type" value="Genomic_DNA"/>
</dbReference>
<feature type="compositionally biased region" description="Low complexity" evidence="1">
    <location>
        <begin position="813"/>
        <end position="826"/>
    </location>
</feature>
<feature type="region of interest" description="Disordered" evidence="1">
    <location>
        <begin position="769"/>
        <end position="832"/>
    </location>
</feature>
<name>A0A9P4JWZ1_9PLEO</name>
<evidence type="ECO:0000256" key="1">
    <source>
        <dbReference type="SAM" id="MobiDB-lite"/>
    </source>
</evidence>